<sequence>MTQAEKMFVVKAATNKIGATRAHNLLSSMKGGYEYVHGTTDDFKNHQRDVNVFIGESDAQMLINKMENRKTYVPNFTFQYRVENSELVSMFWADEVAKCNYKEFGDIVSFDATFNNNKYKPNEFVTLIGIDNHRTSGVTLVSGMLYMRYKIIHVAATAFMSA</sequence>
<comment type="caution">
    <text evidence="1">The sequence shown here is derived from an EMBL/GenBank/DDBJ whole genome shotgun (WGS) entry which is preliminary data.</text>
</comment>
<evidence type="ECO:0000313" key="1">
    <source>
        <dbReference type="EMBL" id="GJT70783.1"/>
    </source>
</evidence>
<protein>
    <submittedName>
        <fullName evidence="1">Regulation of nuclear pre-mRNA domain-containing protein 1B</fullName>
    </submittedName>
</protein>
<dbReference type="PANTHER" id="PTHR47718">
    <property type="entry name" value="OS01G0519700 PROTEIN"/>
    <property type="match status" value="1"/>
</dbReference>
<dbReference type="EMBL" id="BQNB010018110">
    <property type="protein sequence ID" value="GJT70783.1"/>
    <property type="molecule type" value="Genomic_DNA"/>
</dbReference>
<accession>A0ABQ5G576</accession>
<reference evidence="1" key="2">
    <citation type="submission" date="2022-01" db="EMBL/GenBank/DDBJ databases">
        <authorList>
            <person name="Yamashiro T."/>
            <person name="Shiraishi A."/>
            <person name="Satake H."/>
            <person name="Nakayama K."/>
        </authorList>
    </citation>
    <scope>NUCLEOTIDE SEQUENCE</scope>
</reference>
<gene>
    <name evidence="1" type="ORF">Tco_1030069</name>
</gene>
<reference evidence="1" key="1">
    <citation type="journal article" date="2022" name="Int. J. Mol. Sci.">
        <title>Draft Genome of Tanacetum Coccineum: Genomic Comparison of Closely Related Tanacetum-Family Plants.</title>
        <authorList>
            <person name="Yamashiro T."/>
            <person name="Shiraishi A."/>
            <person name="Nakayama K."/>
            <person name="Satake H."/>
        </authorList>
    </citation>
    <scope>NUCLEOTIDE SEQUENCE</scope>
</reference>
<keyword evidence="2" id="KW-1185">Reference proteome</keyword>
<name>A0ABQ5G576_9ASTR</name>
<organism evidence="1 2">
    <name type="scientific">Tanacetum coccineum</name>
    <dbReference type="NCBI Taxonomy" id="301880"/>
    <lineage>
        <taxon>Eukaryota</taxon>
        <taxon>Viridiplantae</taxon>
        <taxon>Streptophyta</taxon>
        <taxon>Embryophyta</taxon>
        <taxon>Tracheophyta</taxon>
        <taxon>Spermatophyta</taxon>
        <taxon>Magnoliopsida</taxon>
        <taxon>eudicotyledons</taxon>
        <taxon>Gunneridae</taxon>
        <taxon>Pentapetalae</taxon>
        <taxon>asterids</taxon>
        <taxon>campanulids</taxon>
        <taxon>Asterales</taxon>
        <taxon>Asteraceae</taxon>
        <taxon>Asteroideae</taxon>
        <taxon>Anthemideae</taxon>
        <taxon>Anthemidinae</taxon>
        <taxon>Tanacetum</taxon>
    </lineage>
</organism>
<evidence type="ECO:0000313" key="2">
    <source>
        <dbReference type="Proteomes" id="UP001151760"/>
    </source>
</evidence>
<dbReference type="Proteomes" id="UP001151760">
    <property type="component" value="Unassembled WGS sequence"/>
</dbReference>
<dbReference type="PANTHER" id="PTHR47718:SF12">
    <property type="entry name" value="PROTEIN FAR1-RELATED SEQUENCE"/>
    <property type="match status" value="1"/>
</dbReference>
<proteinExistence type="predicted"/>